<dbReference type="Proteomes" id="UP000054248">
    <property type="component" value="Unassembled WGS sequence"/>
</dbReference>
<proteinExistence type="predicted"/>
<dbReference type="HOGENOM" id="CLU_2185906_0_0_1"/>
<keyword evidence="1" id="KW-0472">Membrane</keyword>
<evidence type="ECO:0000256" key="1">
    <source>
        <dbReference type="SAM" id="Phobius"/>
    </source>
</evidence>
<name>A0A0C3KZS8_9AGAM</name>
<gene>
    <name evidence="2" type="ORF">M407DRAFT_243531</name>
</gene>
<reference evidence="2 3" key="1">
    <citation type="submission" date="2014-04" db="EMBL/GenBank/DDBJ databases">
        <authorList>
            <consortium name="DOE Joint Genome Institute"/>
            <person name="Kuo A."/>
            <person name="Girlanda M."/>
            <person name="Perotto S."/>
            <person name="Kohler A."/>
            <person name="Nagy L.G."/>
            <person name="Floudas D."/>
            <person name="Copeland A."/>
            <person name="Barry K.W."/>
            <person name="Cichocki N."/>
            <person name="Veneault-Fourrey C."/>
            <person name="LaButti K."/>
            <person name="Lindquist E.A."/>
            <person name="Lipzen A."/>
            <person name="Lundell T."/>
            <person name="Morin E."/>
            <person name="Murat C."/>
            <person name="Sun H."/>
            <person name="Tunlid A."/>
            <person name="Henrissat B."/>
            <person name="Grigoriev I.V."/>
            <person name="Hibbett D.S."/>
            <person name="Martin F."/>
            <person name="Nordberg H.P."/>
            <person name="Cantor M.N."/>
            <person name="Hua S.X."/>
        </authorList>
    </citation>
    <scope>NUCLEOTIDE SEQUENCE [LARGE SCALE GENOMIC DNA]</scope>
    <source>
        <strain evidence="2 3">MUT 4182</strain>
    </source>
</reference>
<sequence>MLEKRRYIQDGTPPLELCGSLLESIGRSASRNFSSSRSRIRCQSYRLYIRRDYYFLSIFAVATVVSRGQVMNAELAFYQSKSRTLGYCVIFDSSAKSRLVLGHTNRRLV</sequence>
<protein>
    <submittedName>
        <fullName evidence="2">Uncharacterized protein</fullName>
    </submittedName>
</protein>
<organism evidence="2 3">
    <name type="scientific">Tulasnella calospora MUT 4182</name>
    <dbReference type="NCBI Taxonomy" id="1051891"/>
    <lineage>
        <taxon>Eukaryota</taxon>
        <taxon>Fungi</taxon>
        <taxon>Dikarya</taxon>
        <taxon>Basidiomycota</taxon>
        <taxon>Agaricomycotina</taxon>
        <taxon>Agaricomycetes</taxon>
        <taxon>Cantharellales</taxon>
        <taxon>Tulasnellaceae</taxon>
        <taxon>Tulasnella</taxon>
    </lineage>
</organism>
<evidence type="ECO:0000313" key="3">
    <source>
        <dbReference type="Proteomes" id="UP000054248"/>
    </source>
</evidence>
<dbReference type="AlphaFoldDB" id="A0A0C3KZS8"/>
<keyword evidence="3" id="KW-1185">Reference proteome</keyword>
<dbReference type="EMBL" id="KN823017">
    <property type="protein sequence ID" value="KIO26878.1"/>
    <property type="molecule type" value="Genomic_DNA"/>
</dbReference>
<feature type="transmembrane region" description="Helical" evidence="1">
    <location>
        <begin position="53"/>
        <end position="70"/>
    </location>
</feature>
<accession>A0A0C3KZS8</accession>
<evidence type="ECO:0000313" key="2">
    <source>
        <dbReference type="EMBL" id="KIO26878.1"/>
    </source>
</evidence>
<keyword evidence="1" id="KW-1133">Transmembrane helix</keyword>
<keyword evidence="1" id="KW-0812">Transmembrane</keyword>
<reference evidence="3" key="2">
    <citation type="submission" date="2015-01" db="EMBL/GenBank/DDBJ databases">
        <title>Evolutionary Origins and Diversification of the Mycorrhizal Mutualists.</title>
        <authorList>
            <consortium name="DOE Joint Genome Institute"/>
            <consortium name="Mycorrhizal Genomics Consortium"/>
            <person name="Kohler A."/>
            <person name="Kuo A."/>
            <person name="Nagy L.G."/>
            <person name="Floudas D."/>
            <person name="Copeland A."/>
            <person name="Barry K.W."/>
            <person name="Cichocki N."/>
            <person name="Veneault-Fourrey C."/>
            <person name="LaButti K."/>
            <person name="Lindquist E.A."/>
            <person name="Lipzen A."/>
            <person name="Lundell T."/>
            <person name="Morin E."/>
            <person name="Murat C."/>
            <person name="Riley R."/>
            <person name="Ohm R."/>
            <person name="Sun H."/>
            <person name="Tunlid A."/>
            <person name="Henrissat B."/>
            <person name="Grigoriev I.V."/>
            <person name="Hibbett D.S."/>
            <person name="Martin F."/>
        </authorList>
    </citation>
    <scope>NUCLEOTIDE SEQUENCE [LARGE SCALE GENOMIC DNA]</scope>
    <source>
        <strain evidence="3">MUT 4182</strain>
    </source>
</reference>